<dbReference type="InterPro" id="IPR050237">
    <property type="entry name" value="ATP-dep_AMP-bd_enzyme"/>
</dbReference>
<dbReference type="Proteomes" id="UP000234462">
    <property type="component" value="Unassembled WGS sequence"/>
</dbReference>
<evidence type="ECO:0000313" key="5">
    <source>
        <dbReference type="Proteomes" id="UP000234462"/>
    </source>
</evidence>
<dbReference type="EC" id="6.2.1.-" evidence="4"/>
<sequence>MTTQPSTTQTSTTQTSTTQTPAAQASATQTSATQTPGTQASATPSPQPATRTMGELLYSAFTRFDRRTAFVDGDRTLTYAQSAARVQAIRDSLRAAGVKPGDYGALLGSSRPETFFSTSALYLEGLRVSPLHPENGIRDHRQSLELAQVQYLLYEQGRFDDMAGELAATVPGLIVIPVEILDPATSSQAQGAEAVSGFSVLDRPVRVDPESDASLGFSGGTTGTPKGIVRSHRTMVTNALFTVIDWEWPADNRFLVTTPMSHASGAMALPILLQGGSMVMLDKFSPQAFVDAVAEHRISSTFLVPTMIYRLLDLPQEQLDRLSSLETVVYGASLMDPSRMQEALTRIGQVFLQLYGQSEAPNLITVLRREDHDPTVPGRLASAGRATSCADLTIRDDEDREVPIGEVGEVCVSGPIVMTGYWQNPELTAETLRDGRLHTGDLGRLDEHGFLSIVGRKKDMIITGGLNVYPAEVEARMLEHPAVAEACVVGIPDADWGERVVAAVVLRDETAAEVPAGEHGPAAADLVEEIRAFVREEKGSVQTPKDVVFVENIPVTKIGKPDKKAMQEQLAASLT</sequence>
<name>A0A2H1L3W8_9MICO</name>
<dbReference type="Pfam" id="PF13193">
    <property type="entry name" value="AMP-binding_C"/>
    <property type="match status" value="1"/>
</dbReference>
<organism evidence="4 5">
    <name type="scientific">Brevibacterium jeotgali</name>
    <dbReference type="NCBI Taxonomy" id="1262550"/>
    <lineage>
        <taxon>Bacteria</taxon>
        <taxon>Bacillati</taxon>
        <taxon>Actinomycetota</taxon>
        <taxon>Actinomycetes</taxon>
        <taxon>Micrococcales</taxon>
        <taxon>Brevibacteriaceae</taxon>
        <taxon>Brevibacterium</taxon>
    </lineage>
</organism>
<gene>
    <name evidence="4" type="ORF">BJEO58_01179</name>
</gene>
<keyword evidence="4" id="KW-0436">Ligase</keyword>
<feature type="domain" description="AMP-binding enzyme C-terminal" evidence="3">
    <location>
        <begin position="472"/>
        <end position="560"/>
    </location>
</feature>
<dbReference type="InterPro" id="IPR042099">
    <property type="entry name" value="ANL_N_sf"/>
</dbReference>
<dbReference type="Gene3D" id="3.40.50.12780">
    <property type="entry name" value="N-terminal domain of ligase-like"/>
    <property type="match status" value="1"/>
</dbReference>
<evidence type="ECO:0000313" key="4">
    <source>
        <dbReference type="EMBL" id="SMY11594.1"/>
    </source>
</evidence>
<dbReference type="Gene3D" id="3.30.300.30">
    <property type="match status" value="1"/>
</dbReference>
<dbReference type="InterPro" id="IPR000873">
    <property type="entry name" value="AMP-dep_synth/lig_dom"/>
</dbReference>
<reference evidence="5" key="1">
    <citation type="submission" date="2017-03" db="EMBL/GenBank/DDBJ databases">
        <authorList>
            <person name="Monnet C."/>
        </authorList>
    </citation>
    <scope>NUCLEOTIDE SEQUENCE [LARGE SCALE GENOMIC DNA]</scope>
    <source>
        <strain evidence="5">SJ5-8</strain>
    </source>
</reference>
<dbReference type="PANTHER" id="PTHR43767">
    <property type="entry name" value="LONG-CHAIN-FATTY-ACID--COA LIGASE"/>
    <property type="match status" value="1"/>
</dbReference>
<evidence type="ECO:0000256" key="1">
    <source>
        <dbReference type="SAM" id="MobiDB-lite"/>
    </source>
</evidence>
<protein>
    <submittedName>
        <fullName evidence="4">Fatty-acyl-CoA synthase</fullName>
        <ecNumber evidence="4">6.2.1.-</ecNumber>
    </submittedName>
</protein>
<proteinExistence type="predicted"/>
<feature type="domain" description="AMP-dependent synthetase/ligase" evidence="2">
    <location>
        <begin position="62"/>
        <end position="422"/>
    </location>
</feature>
<dbReference type="PROSITE" id="PS00455">
    <property type="entry name" value="AMP_BINDING"/>
    <property type="match status" value="1"/>
</dbReference>
<evidence type="ECO:0000259" key="3">
    <source>
        <dbReference type="Pfam" id="PF13193"/>
    </source>
</evidence>
<evidence type="ECO:0000259" key="2">
    <source>
        <dbReference type="Pfam" id="PF00501"/>
    </source>
</evidence>
<dbReference type="RefSeq" id="WP_101588548.1">
    <property type="nucleotide sequence ID" value="NZ_FXZM01000004.1"/>
</dbReference>
<dbReference type="SUPFAM" id="SSF56801">
    <property type="entry name" value="Acetyl-CoA synthetase-like"/>
    <property type="match status" value="1"/>
</dbReference>
<feature type="region of interest" description="Disordered" evidence="1">
    <location>
        <begin position="1"/>
        <end position="50"/>
    </location>
</feature>
<dbReference type="AlphaFoldDB" id="A0A2H1L3W8"/>
<dbReference type="PANTHER" id="PTHR43767:SF7">
    <property type="entry name" value="MEDIUM_LONG-CHAIN-FATTY-ACID--COA LIGASE FADD8"/>
    <property type="match status" value="1"/>
</dbReference>
<dbReference type="InterPro" id="IPR020845">
    <property type="entry name" value="AMP-binding_CS"/>
</dbReference>
<dbReference type="EMBL" id="FXZM01000004">
    <property type="protein sequence ID" value="SMY11594.1"/>
    <property type="molecule type" value="Genomic_DNA"/>
</dbReference>
<dbReference type="OrthoDB" id="9803968at2"/>
<accession>A0A2H1L3W8</accession>
<feature type="compositionally biased region" description="Low complexity" evidence="1">
    <location>
        <begin position="1"/>
        <end position="44"/>
    </location>
</feature>
<keyword evidence="5" id="KW-1185">Reference proteome</keyword>
<dbReference type="Pfam" id="PF00501">
    <property type="entry name" value="AMP-binding"/>
    <property type="match status" value="1"/>
</dbReference>
<dbReference type="InterPro" id="IPR025110">
    <property type="entry name" value="AMP-bd_C"/>
</dbReference>
<dbReference type="InterPro" id="IPR045851">
    <property type="entry name" value="AMP-bd_C_sf"/>
</dbReference>
<dbReference type="GO" id="GO:0016877">
    <property type="term" value="F:ligase activity, forming carbon-sulfur bonds"/>
    <property type="evidence" value="ECO:0007669"/>
    <property type="project" value="UniProtKB-ARBA"/>
</dbReference>